<evidence type="ECO:0000256" key="1">
    <source>
        <dbReference type="ARBA" id="ARBA00004370"/>
    </source>
</evidence>
<dbReference type="GO" id="GO:0016020">
    <property type="term" value="C:membrane"/>
    <property type="evidence" value="ECO:0007669"/>
    <property type="project" value="UniProtKB-SubCell"/>
</dbReference>
<dbReference type="EMBL" id="JADFTS010000009">
    <property type="protein sequence ID" value="KAF9588203.1"/>
    <property type="molecule type" value="Genomic_DNA"/>
</dbReference>
<comment type="caution">
    <text evidence="6">The sequence shown here is derived from an EMBL/GenBank/DDBJ whole genome shotgun (WGS) entry which is preliminary data.</text>
</comment>
<protein>
    <recommendedName>
        <fullName evidence="5">Receptor ligand binding region domain-containing protein</fullName>
    </recommendedName>
</protein>
<reference evidence="6 7" key="1">
    <citation type="submission" date="2020-10" db="EMBL/GenBank/DDBJ databases">
        <title>The Coptis chinensis genome and diversification of protoberbering-type alkaloids.</title>
        <authorList>
            <person name="Wang B."/>
            <person name="Shu S."/>
            <person name="Song C."/>
            <person name="Liu Y."/>
        </authorList>
    </citation>
    <scope>NUCLEOTIDE SEQUENCE [LARGE SCALE GENOMIC DNA]</scope>
    <source>
        <strain evidence="6">HL-2020</strain>
        <tissue evidence="6">Leaf</tissue>
    </source>
</reference>
<accession>A0A835LAJ0</accession>
<organism evidence="6 7">
    <name type="scientific">Coptis chinensis</name>
    <dbReference type="NCBI Taxonomy" id="261450"/>
    <lineage>
        <taxon>Eukaryota</taxon>
        <taxon>Viridiplantae</taxon>
        <taxon>Streptophyta</taxon>
        <taxon>Embryophyta</taxon>
        <taxon>Tracheophyta</taxon>
        <taxon>Spermatophyta</taxon>
        <taxon>Magnoliopsida</taxon>
        <taxon>Ranunculales</taxon>
        <taxon>Ranunculaceae</taxon>
        <taxon>Coptidoideae</taxon>
        <taxon>Coptis</taxon>
    </lineage>
</organism>
<evidence type="ECO:0000313" key="7">
    <source>
        <dbReference type="Proteomes" id="UP000631114"/>
    </source>
</evidence>
<keyword evidence="2" id="KW-0812">Transmembrane</keyword>
<sequence length="186" mass="20789">MTAIADIVTHYGWREVIAIYTDDDHGRNGISALGDKLVERRCRISYKAVLPPDLGATQAEITDALVKVALMESRIIVVHTYSNSGLMVFDMAKHLRMIDAGYVWIATTWLSTVLDSKSPFSKLKAFFEKGGTISFSNDSNLHKAVRKEEHSYSDPETTQYVPFPTLVADNPLHSPSSNQQHRLPQP</sequence>
<dbReference type="FunFam" id="3.40.50.2300:FF:000081">
    <property type="entry name" value="Glutamate receptor"/>
    <property type="match status" value="1"/>
</dbReference>
<dbReference type="AlphaFoldDB" id="A0A835LAJ0"/>
<comment type="subcellular location">
    <subcellularLocation>
        <location evidence="1">Membrane</location>
    </subcellularLocation>
</comment>
<feature type="domain" description="Receptor ligand binding region" evidence="5">
    <location>
        <begin position="1"/>
        <end position="159"/>
    </location>
</feature>
<dbReference type="Pfam" id="PF01094">
    <property type="entry name" value="ANF_receptor"/>
    <property type="match status" value="1"/>
</dbReference>
<evidence type="ECO:0000256" key="2">
    <source>
        <dbReference type="ARBA" id="ARBA00022692"/>
    </source>
</evidence>
<dbReference type="Proteomes" id="UP000631114">
    <property type="component" value="Unassembled WGS sequence"/>
</dbReference>
<dbReference type="InterPro" id="IPR015683">
    <property type="entry name" value="Ionotropic_Glu_rcpt"/>
</dbReference>
<evidence type="ECO:0000259" key="5">
    <source>
        <dbReference type="Pfam" id="PF01094"/>
    </source>
</evidence>
<keyword evidence="7" id="KW-1185">Reference proteome</keyword>
<keyword evidence="3" id="KW-1133">Transmembrane helix</keyword>
<keyword evidence="4" id="KW-0472">Membrane</keyword>
<dbReference type="InterPro" id="IPR001828">
    <property type="entry name" value="ANF_lig-bd_rcpt"/>
</dbReference>
<dbReference type="PANTHER" id="PTHR34836:SF7">
    <property type="entry name" value="RECEPTOR LIGAND BINDING REGION DOMAIN-CONTAINING PROTEIN"/>
    <property type="match status" value="1"/>
</dbReference>
<dbReference type="InterPro" id="IPR028082">
    <property type="entry name" value="Peripla_BP_I"/>
</dbReference>
<name>A0A835LAJ0_9MAGN</name>
<gene>
    <name evidence="6" type="ORF">IFM89_008273</name>
</gene>
<dbReference type="SUPFAM" id="SSF53822">
    <property type="entry name" value="Periplasmic binding protein-like I"/>
    <property type="match status" value="1"/>
</dbReference>
<evidence type="ECO:0000256" key="3">
    <source>
        <dbReference type="ARBA" id="ARBA00022989"/>
    </source>
</evidence>
<proteinExistence type="predicted"/>
<evidence type="ECO:0000256" key="4">
    <source>
        <dbReference type="ARBA" id="ARBA00023136"/>
    </source>
</evidence>
<dbReference type="PANTHER" id="PTHR34836">
    <property type="entry name" value="OS06G0188250 PROTEIN"/>
    <property type="match status" value="1"/>
</dbReference>
<dbReference type="Gene3D" id="3.40.50.2300">
    <property type="match status" value="1"/>
</dbReference>
<evidence type="ECO:0000313" key="6">
    <source>
        <dbReference type="EMBL" id="KAF9588203.1"/>
    </source>
</evidence>
<dbReference type="OrthoDB" id="5984008at2759"/>